<sequence length="67" mass="7909">RSNPTKRSHINYENWATNRLSKKMRDIIAGVHYTAMMVIWYLSNVRRGKEKGQEEEKNEILMLVIGC</sequence>
<dbReference type="Proteomes" id="UP000789405">
    <property type="component" value="Unassembled WGS sequence"/>
</dbReference>
<dbReference type="AlphaFoldDB" id="A0A9N9JPJ5"/>
<organism evidence="1 2">
    <name type="scientific">Dentiscutata erythropus</name>
    <dbReference type="NCBI Taxonomy" id="1348616"/>
    <lineage>
        <taxon>Eukaryota</taxon>
        <taxon>Fungi</taxon>
        <taxon>Fungi incertae sedis</taxon>
        <taxon>Mucoromycota</taxon>
        <taxon>Glomeromycotina</taxon>
        <taxon>Glomeromycetes</taxon>
        <taxon>Diversisporales</taxon>
        <taxon>Gigasporaceae</taxon>
        <taxon>Dentiscutata</taxon>
    </lineage>
</organism>
<evidence type="ECO:0000313" key="1">
    <source>
        <dbReference type="EMBL" id="CAG8788399.1"/>
    </source>
</evidence>
<reference evidence="1" key="1">
    <citation type="submission" date="2021-06" db="EMBL/GenBank/DDBJ databases">
        <authorList>
            <person name="Kallberg Y."/>
            <person name="Tangrot J."/>
            <person name="Rosling A."/>
        </authorList>
    </citation>
    <scope>NUCLEOTIDE SEQUENCE</scope>
    <source>
        <strain evidence="1">MA453B</strain>
    </source>
</reference>
<accession>A0A9N9JPJ5</accession>
<protein>
    <submittedName>
        <fullName evidence="1">24108_t:CDS:1</fullName>
    </submittedName>
</protein>
<name>A0A9N9JPJ5_9GLOM</name>
<comment type="caution">
    <text evidence="1">The sequence shown here is derived from an EMBL/GenBank/DDBJ whole genome shotgun (WGS) entry which is preliminary data.</text>
</comment>
<evidence type="ECO:0000313" key="2">
    <source>
        <dbReference type="Proteomes" id="UP000789405"/>
    </source>
</evidence>
<feature type="non-terminal residue" evidence="1">
    <location>
        <position position="1"/>
    </location>
</feature>
<gene>
    <name evidence="1" type="ORF">DERYTH_LOCUS20901</name>
</gene>
<keyword evidence="2" id="KW-1185">Reference proteome</keyword>
<dbReference type="EMBL" id="CAJVPY010025539">
    <property type="protein sequence ID" value="CAG8788399.1"/>
    <property type="molecule type" value="Genomic_DNA"/>
</dbReference>
<proteinExistence type="predicted"/>